<organism evidence="2 3">
    <name type="scientific">Vandammella animalimorsus</name>
    <dbReference type="NCBI Taxonomy" id="2029117"/>
    <lineage>
        <taxon>Bacteria</taxon>
        <taxon>Pseudomonadati</taxon>
        <taxon>Pseudomonadota</taxon>
        <taxon>Betaproteobacteria</taxon>
        <taxon>Burkholderiales</taxon>
        <taxon>Comamonadaceae</taxon>
        <taxon>Vandammella</taxon>
    </lineage>
</organism>
<comment type="caution">
    <text evidence="2">The sequence shown here is derived from an EMBL/GenBank/DDBJ whole genome shotgun (WGS) entry which is preliminary data.</text>
</comment>
<dbReference type="InterPro" id="IPR025240">
    <property type="entry name" value="DUF4189"/>
</dbReference>
<protein>
    <recommendedName>
        <fullName evidence="1">DUF4189 domain-containing protein</fullName>
    </recommendedName>
</protein>
<feature type="domain" description="DUF4189" evidence="1">
    <location>
        <begin position="196"/>
        <end position="297"/>
    </location>
</feature>
<reference evidence="2 3" key="1">
    <citation type="submission" date="2017-08" db="EMBL/GenBank/DDBJ databases">
        <title>WGS of Clinical strains of the CDC Group NO-1 linked to zoonotic infections in humans.</title>
        <authorList>
            <person name="Bernier A.-M."/>
            <person name="Bernard K."/>
        </authorList>
    </citation>
    <scope>NUCLEOTIDE SEQUENCE [LARGE SCALE GENOMIC DNA]</scope>
    <source>
        <strain evidence="2 3">NML91-0035</strain>
    </source>
</reference>
<dbReference type="EMBL" id="NTBI01000009">
    <property type="protein sequence ID" value="PAX16188.1"/>
    <property type="molecule type" value="Genomic_DNA"/>
</dbReference>
<proteinExistence type="predicted"/>
<evidence type="ECO:0000313" key="3">
    <source>
        <dbReference type="Proteomes" id="UP000217780"/>
    </source>
</evidence>
<gene>
    <name evidence="2" type="ORF">CLI92_10290</name>
</gene>
<dbReference type="Pfam" id="PF13827">
    <property type="entry name" value="DUF4189"/>
    <property type="match status" value="1"/>
</dbReference>
<name>A0A2A2T433_9BURK</name>
<dbReference type="AlphaFoldDB" id="A0A2A2T433"/>
<evidence type="ECO:0000313" key="2">
    <source>
        <dbReference type="EMBL" id="PAX16188.1"/>
    </source>
</evidence>
<accession>A0A2A2T433</accession>
<dbReference type="Proteomes" id="UP000217780">
    <property type="component" value="Unassembled WGS sequence"/>
</dbReference>
<evidence type="ECO:0000259" key="1">
    <source>
        <dbReference type="Pfam" id="PF13827"/>
    </source>
</evidence>
<sequence>MDGRTVQSSGEVAAPAGYGGYKRRNGLLAPDFSCPCGAWRPVALSAPCRFLRRPSSQSKGCTMSSTAVFRLPCARRLQRLPLLLGALCTALFAVSAPPAHAQNNPNMPGYIPPAILHNLHMCGAANCTTAPAPAQPAQPLSSFEQYCRDIGGCQFNNTTAWRHQLGFGVAVVGFDAPQLRRDPTHNRGSLFMATANDPHKAEQEAMGDCISRRFSDCRVIARVANACTAIVEASRYLPNSGGRAYSRFYVSPAVPLGNLGDHLDKGGHAHQDFRNEAEKSAIAACKNDPGGQGQSCSSSPSVLCARDLISPF</sequence>